<keyword evidence="2" id="KW-1003">Cell membrane</keyword>
<dbReference type="AlphaFoldDB" id="A0A2A5CB18"/>
<feature type="transmembrane region" description="Helical" evidence="6">
    <location>
        <begin position="407"/>
        <end position="424"/>
    </location>
</feature>
<proteinExistence type="predicted"/>
<dbReference type="GO" id="GO:0005886">
    <property type="term" value="C:plasma membrane"/>
    <property type="evidence" value="ECO:0007669"/>
    <property type="project" value="UniProtKB-SubCell"/>
</dbReference>
<feature type="transmembrane region" description="Helical" evidence="6">
    <location>
        <begin position="264"/>
        <end position="288"/>
    </location>
</feature>
<dbReference type="Proteomes" id="UP000228987">
    <property type="component" value="Unassembled WGS sequence"/>
</dbReference>
<feature type="transmembrane region" description="Helical" evidence="6">
    <location>
        <begin position="776"/>
        <end position="803"/>
    </location>
</feature>
<feature type="transmembrane region" description="Helical" evidence="6">
    <location>
        <begin position="723"/>
        <end position="744"/>
    </location>
</feature>
<evidence type="ECO:0000313" key="8">
    <source>
        <dbReference type="EMBL" id="PCJ40701.1"/>
    </source>
</evidence>
<name>A0A2A5CB18_9GAMM</name>
<dbReference type="EMBL" id="NVWI01000008">
    <property type="protein sequence ID" value="PCJ40701.1"/>
    <property type="molecule type" value="Genomic_DNA"/>
</dbReference>
<keyword evidence="4 6" id="KW-1133">Transmembrane helix</keyword>
<keyword evidence="3 6" id="KW-0812">Transmembrane</keyword>
<feature type="domain" description="ABC3 transporter permease C-terminal" evidence="7">
    <location>
        <begin position="267"/>
        <end position="383"/>
    </location>
</feature>
<evidence type="ECO:0000256" key="6">
    <source>
        <dbReference type="SAM" id="Phobius"/>
    </source>
</evidence>
<feature type="transmembrane region" description="Helical" evidence="6">
    <location>
        <begin position="809"/>
        <end position="832"/>
    </location>
</feature>
<feature type="transmembrane region" description="Helical" evidence="6">
    <location>
        <begin position="479"/>
        <end position="498"/>
    </location>
</feature>
<evidence type="ECO:0000259" key="7">
    <source>
        <dbReference type="Pfam" id="PF02687"/>
    </source>
</evidence>
<evidence type="ECO:0000313" key="9">
    <source>
        <dbReference type="Proteomes" id="UP000228987"/>
    </source>
</evidence>
<feature type="domain" description="ABC3 transporter permease C-terminal" evidence="7">
    <location>
        <begin position="727"/>
        <end position="841"/>
    </location>
</feature>
<dbReference type="PANTHER" id="PTHR30287">
    <property type="entry name" value="MEMBRANE COMPONENT OF PREDICTED ABC SUPERFAMILY METABOLITE UPTAKE TRANSPORTER"/>
    <property type="match status" value="1"/>
</dbReference>
<feature type="transmembrane region" description="Helical" evidence="6">
    <location>
        <begin position="430"/>
        <end position="453"/>
    </location>
</feature>
<reference evidence="9" key="1">
    <citation type="submission" date="2017-08" db="EMBL/GenBank/DDBJ databases">
        <title>A dynamic microbial community with high functional redundancy inhabits the cold, oxic subseafloor aquifer.</title>
        <authorList>
            <person name="Tully B.J."/>
            <person name="Wheat C.G."/>
            <person name="Glazer B.T."/>
            <person name="Huber J.A."/>
        </authorList>
    </citation>
    <scope>NUCLEOTIDE SEQUENCE [LARGE SCALE GENOMIC DNA]</scope>
</reference>
<accession>A0A2A5CB18</accession>
<gene>
    <name evidence="8" type="ORF">COA71_10700</name>
</gene>
<evidence type="ECO:0000256" key="4">
    <source>
        <dbReference type="ARBA" id="ARBA00022989"/>
    </source>
</evidence>
<feature type="transmembrane region" description="Helical" evidence="6">
    <location>
        <begin position="309"/>
        <end position="338"/>
    </location>
</feature>
<evidence type="ECO:0000256" key="3">
    <source>
        <dbReference type="ARBA" id="ARBA00022692"/>
    </source>
</evidence>
<comment type="caution">
    <text evidence="8">The sequence shown here is derived from an EMBL/GenBank/DDBJ whole genome shotgun (WGS) entry which is preliminary data.</text>
</comment>
<keyword evidence="5 6" id="KW-0472">Membrane</keyword>
<dbReference type="PANTHER" id="PTHR30287:SF1">
    <property type="entry name" value="INNER MEMBRANE PROTEIN"/>
    <property type="match status" value="1"/>
</dbReference>
<comment type="subcellular location">
    <subcellularLocation>
        <location evidence="1">Cell membrane</location>
        <topology evidence="1">Multi-pass membrane protein</topology>
    </subcellularLocation>
</comment>
<protein>
    <recommendedName>
        <fullName evidence="7">ABC3 transporter permease C-terminal domain-containing protein</fullName>
    </recommendedName>
</protein>
<dbReference type="InterPro" id="IPR038766">
    <property type="entry name" value="Membrane_comp_ABC_pdt"/>
</dbReference>
<evidence type="ECO:0000256" key="2">
    <source>
        <dbReference type="ARBA" id="ARBA00022475"/>
    </source>
</evidence>
<sequence length="848" mass="94821">MLWLKLAYKEISNNFRFSLFFIINLSIGLIGFIALDSFKNSIDTHLTNNSRAILTADAQISGNAPLTEVEFTLADNIFNTDYEYSDQISFLSMVAGNDVSRMSQLIAIDASYPQYGEFVLQEGGILTDELRQQLFSSNSIWVAESLMLTLSLTIGDSIKIGAMDYTITDIIDIDPSSTISVMSNFPAVYMGLEQIQATGLIQFGSRINYSRFYKFIEDVNMDSWEDEFRQAELDILGDTRRISMTTHQERSEDLGRILAYMNDYLGLIALIALFLAGVGAAYLFRSFFTSRFKDMAILMCLGGTPKQAYLMTLIQIVLLGAISASIASVISFITMPVLPSLFENFLPRGFENQMELSSFVLALFLGTIGSVICCLPILSKIYDLHPIALFHEKIQPSKSLPHWQRHVMSYAPILIVFWSLAIWQSNSVMIGSLFIAAFLIAIFILGLVAWYILKFCGSFSNHSSVTQKLALRNLSRNRLGAISCFLAIGLGSLLINLIPQIEKGLQEEISQPDDFSVPDFFMFDIQPDQLAPLETILADYGHTLSFVSPQVRARMETINAGEVSAFEETPDEQMQRRRSVNLTYQDALKSSEELVAGEMWDGPWVFGSDELPGISLEQDFAERINVKVGDTISFDVQSVPITGRVMNLRTVDWNSFQPNFFISFQPGVLDPAPKTFIAAVSNVPEEQHLSIQNEIVETLPNISIINVGQLVASILDITNQISWGIKVMAYLAIFAGLVVLFSIARYEVKTRFWEINLLKILGANFKDVQRMIQIEFGILGFFAALVGVSMSLLISYAISWFIFDSIWSLSWGITIFSIFAISTLSVVTALVATRSVLKQKPLQLLRTD</sequence>
<feature type="transmembrane region" description="Helical" evidence="6">
    <location>
        <begin position="15"/>
        <end position="35"/>
    </location>
</feature>
<dbReference type="Pfam" id="PF02687">
    <property type="entry name" value="FtsX"/>
    <property type="match status" value="2"/>
</dbReference>
<dbReference type="InterPro" id="IPR003838">
    <property type="entry name" value="ABC3_permease_C"/>
</dbReference>
<organism evidence="8 9">
    <name type="scientific">SAR86 cluster bacterium</name>
    <dbReference type="NCBI Taxonomy" id="2030880"/>
    <lineage>
        <taxon>Bacteria</taxon>
        <taxon>Pseudomonadati</taxon>
        <taxon>Pseudomonadota</taxon>
        <taxon>Gammaproteobacteria</taxon>
        <taxon>SAR86 cluster</taxon>
    </lineage>
</organism>
<evidence type="ECO:0000256" key="5">
    <source>
        <dbReference type="ARBA" id="ARBA00023136"/>
    </source>
</evidence>
<evidence type="ECO:0000256" key="1">
    <source>
        <dbReference type="ARBA" id="ARBA00004651"/>
    </source>
</evidence>
<feature type="transmembrane region" description="Helical" evidence="6">
    <location>
        <begin position="358"/>
        <end position="378"/>
    </location>
</feature>